<reference evidence="8 9" key="1">
    <citation type="submission" date="2020-11" db="EMBL/GenBank/DDBJ databases">
        <title>Identification of Lelliottia nimipressuralis from Wound Infection by Whole Genome-Based Bacterial Identification.</title>
        <authorList>
            <person name="Navarathna D.H."/>
            <person name="Choi H."/>
            <person name="Jinadatha C."/>
            <person name="Chatterjee P."/>
            <person name="Hwang M."/>
        </authorList>
    </citation>
    <scope>NUCLEOTIDE SEQUENCE [LARGE SCALE GENOMIC DNA]</scope>
    <source>
        <strain evidence="8 9">DN2020</strain>
    </source>
</reference>
<comment type="caution">
    <text evidence="8">The sequence shown here is derived from an EMBL/GenBank/DDBJ whole genome shotgun (WGS) entry which is preliminary data.</text>
</comment>
<evidence type="ECO:0000256" key="6">
    <source>
        <dbReference type="ARBA" id="ARBA00049880"/>
    </source>
</evidence>
<comment type="similarity">
    <text evidence="1">Belongs to the acetyltransferase family. GNAT subfamily.</text>
</comment>
<dbReference type="PANTHER" id="PTHR36449:SF1">
    <property type="entry name" value="ACETYLTRANSFERASE"/>
    <property type="match status" value="1"/>
</dbReference>
<sequence length="176" mass="19940">MDALKIEIFSEEVEYDVSNFDCGEEYLNTFLTDHLKRQHIGKILRGYVLVTREEKPRVMGYYTLSGSCFEKEYLPSKTQQKRVPYKNVPSVTLGRLAIDKSIQRQGYGDALVTNAMKVVYQASQAVGIHGMFVEALNDNAKKFYLGLSFVQLKGANSNSLFYPTKAIEDLFGAKDK</sequence>
<dbReference type="GO" id="GO:0016746">
    <property type="term" value="F:acyltransferase activity"/>
    <property type="evidence" value="ECO:0007669"/>
    <property type="project" value="UniProtKB-KW"/>
</dbReference>
<name>A0ABD4KEL2_9ENTR</name>
<dbReference type="EMBL" id="JADIXP010000019">
    <property type="protein sequence ID" value="MBF4180362.1"/>
    <property type="molecule type" value="Genomic_DNA"/>
</dbReference>
<accession>A0ABD4KEL2</accession>
<comment type="catalytic activity">
    <reaction evidence="6">
        <text>glycyl-tRNA(Gly) + acetyl-CoA = N-acetylglycyl-tRNA(Gly) + CoA + H(+)</text>
        <dbReference type="Rhea" id="RHEA:81867"/>
        <dbReference type="Rhea" id="RHEA-COMP:9683"/>
        <dbReference type="Rhea" id="RHEA-COMP:19766"/>
        <dbReference type="ChEBI" id="CHEBI:15378"/>
        <dbReference type="ChEBI" id="CHEBI:57287"/>
        <dbReference type="ChEBI" id="CHEBI:57288"/>
        <dbReference type="ChEBI" id="CHEBI:78522"/>
        <dbReference type="ChEBI" id="CHEBI:232036"/>
    </reaction>
</comment>
<organism evidence="8 9">
    <name type="scientific">Lelliottia nimipressuralis</name>
    <dbReference type="NCBI Taxonomy" id="69220"/>
    <lineage>
        <taxon>Bacteria</taxon>
        <taxon>Pseudomonadati</taxon>
        <taxon>Pseudomonadota</taxon>
        <taxon>Gammaproteobacteria</taxon>
        <taxon>Enterobacterales</taxon>
        <taxon>Enterobacteriaceae</taxon>
        <taxon>Lelliottia</taxon>
    </lineage>
</organism>
<evidence type="ECO:0000259" key="7">
    <source>
        <dbReference type="Pfam" id="PF00583"/>
    </source>
</evidence>
<evidence type="ECO:0000256" key="3">
    <source>
        <dbReference type="ARBA" id="ARBA00022649"/>
    </source>
</evidence>
<keyword evidence="3" id="KW-1277">Toxin-antitoxin system</keyword>
<dbReference type="PANTHER" id="PTHR36449">
    <property type="entry name" value="ACETYLTRANSFERASE-RELATED"/>
    <property type="match status" value="1"/>
</dbReference>
<feature type="domain" description="N-acetyltransferase" evidence="7">
    <location>
        <begin position="87"/>
        <end position="144"/>
    </location>
</feature>
<keyword evidence="2" id="KW-0678">Repressor</keyword>
<gene>
    <name evidence="8" type="ORF">ISP11_21100</name>
</gene>
<evidence type="ECO:0000256" key="5">
    <source>
        <dbReference type="ARBA" id="ARBA00023315"/>
    </source>
</evidence>
<dbReference type="InterPro" id="IPR016181">
    <property type="entry name" value="Acyl_CoA_acyltransferase"/>
</dbReference>
<evidence type="ECO:0000256" key="2">
    <source>
        <dbReference type="ARBA" id="ARBA00022491"/>
    </source>
</evidence>
<dbReference type="Gene3D" id="3.40.630.30">
    <property type="match status" value="1"/>
</dbReference>
<dbReference type="Proteomes" id="UP000628560">
    <property type="component" value="Unassembled WGS sequence"/>
</dbReference>
<evidence type="ECO:0000256" key="1">
    <source>
        <dbReference type="ARBA" id="ARBA00009342"/>
    </source>
</evidence>
<evidence type="ECO:0000256" key="4">
    <source>
        <dbReference type="ARBA" id="ARBA00022679"/>
    </source>
</evidence>
<dbReference type="RefSeq" id="WP_194514271.1">
    <property type="nucleotide sequence ID" value="NZ_JADIXP010000019.1"/>
</dbReference>
<keyword evidence="4" id="KW-0808">Transferase</keyword>
<protein>
    <submittedName>
        <fullName evidence="8">GNAT family N-acetyltransferase</fullName>
    </submittedName>
</protein>
<dbReference type="SUPFAM" id="SSF55729">
    <property type="entry name" value="Acyl-CoA N-acyltransferases (Nat)"/>
    <property type="match status" value="1"/>
</dbReference>
<keyword evidence="5" id="KW-0012">Acyltransferase</keyword>
<dbReference type="AlphaFoldDB" id="A0ABD4KEL2"/>
<dbReference type="Pfam" id="PF00583">
    <property type="entry name" value="Acetyltransf_1"/>
    <property type="match status" value="1"/>
</dbReference>
<evidence type="ECO:0000313" key="8">
    <source>
        <dbReference type="EMBL" id="MBF4180362.1"/>
    </source>
</evidence>
<evidence type="ECO:0000313" key="9">
    <source>
        <dbReference type="Proteomes" id="UP000628560"/>
    </source>
</evidence>
<dbReference type="InterPro" id="IPR000182">
    <property type="entry name" value="GNAT_dom"/>
</dbReference>
<proteinExistence type="inferred from homology"/>